<feature type="transmembrane region" description="Helical" evidence="9">
    <location>
        <begin position="562"/>
        <end position="583"/>
    </location>
</feature>
<dbReference type="Gene3D" id="3.30.460.20">
    <property type="entry name" value="CorA soluble domain-like"/>
    <property type="match status" value="1"/>
</dbReference>
<dbReference type="InterPro" id="IPR045861">
    <property type="entry name" value="CorA_cytoplasmic_dom"/>
</dbReference>
<dbReference type="InterPro" id="IPR045863">
    <property type="entry name" value="CorA_TM1_TM2"/>
</dbReference>
<evidence type="ECO:0000256" key="7">
    <source>
        <dbReference type="ARBA" id="ARBA00023136"/>
    </source>
</evidence>
<keyword evidence="7 9" id="KW-0472">Membrane</keyword>
<accession>A0A8H7XRL7</accession>
<gene>
    <name evidence="10" type="ORF">JR316_010164</name>
</gene>
<dbReference type="OrthoDB" id="165352at2759"/>
<dbReference type="SUPFAM" id="SSF143865">
    <property type="entry name" value="CorA soluble domain-like"/>
    <property type="match status" value="1"/>
</dbReference>
<organism evidence="10">
    <name type="scientific">Psilocybe cubensis</name>
    <name type="common">Psychedelic mushroom</name>
    <name type="synonym">Stropharia cubensis</name>
    <dbReference type="NCBI Taxonomy" id="181762"/>
    <lineage>
        <taxon>Eukaryota</taxon>
        <taxon>Fungi</taxon>
        <taxon>Dikarya</taxon>
        <taxon>Basidiomycota</taxon>
        <taxon>Agaricomycotina</taxon>
        <taxon>Agaricomycetes</taxon>
        <taxon>Agaricomycetidae</taxon>
        <taxon>Agaricales</taxon>
        <taxon>Agaricineae</taxon>
        <taxon>Strophariaceae</taxon>
        <taxon>Psilocybe</taxon>
    </lineage>
</organism>
<dbReference type="AlphaFoldDB" id="A0A8H7XRL7"/>
<evidence type="ECO:0000256" key="1">
    <source>
        <dbReference type="ARBA" id="ARBA00004651"/>
    </source>
</evidence>
<evidence type="ECO:0000256" key="4">
    <source>
        <dbReference type="ARBA" id="ARBA00022475"/>
    </source>
</evidence>
<evidence type="ECO:0000256" key="2">
    <source>
        <dbReference type="ARBA" id="ARBA00009765"/>
    </source>
</evidence>
<feature type="compositionally biased region" description="Polar residues" evidence="8">
    <location>
        <begin position="234"/>
        <end position="244"/>
    </location>
</feature>
<feature type="compositionally biased region" description="Acidic residues" evidence="8">
    <location>
        <begin position="253"/>
        <end position="264"/>
    </location>
</feature>
<evidence type="ECO:0000256" key="5">
    <source>
        <dbReference type="ARBA" id="ARBA00022692"/>
    </source>
</evidence>
<feature type="region of interest" description="Disordered" evidence="8">
    <location>
        <begin position="1"/>
        <end position="69"/>
    </location>
</feature>
<comment type="subcellular location">
    <subcellularLocation>
        <location evidence="1">Cell membrane</location>
        <topology evidence="1">Multi-pass membrane protein</topology>
    </subcellularLocation>
</comment>
<keyword evidence="3" id="KW-0813">Transport</keyword>
<dbReference type="SUPFAM" id="SSF144083">
    <property type="entry name" value="Magnesium transport protein CorA, transmembrane region"/>
    <property type="match status" value="1"/>
</dbReference>
<evidence type="ECO:0000256" key="3">
    <source>
        <dbReference type="ARBA" id="ARBA00022448"/>
    </source>
</evidence>
<feature type="region of interest" description="Disordered" evidence="8">
    <location>
        <begin position="234"/>
        <end position="271"/>
    </location>
</feature>
<dbReference type="Gene3D" id="1.20.58.340">
    <property type="entry name" value="Magnesium transport protein CorA, transmembrane region"/>
    <property type="match status" value="2"/>
</dbReference>
<dbReference type="GO" id="GO:0005886">
    <property type="term" value="C:plasma membrane"/>
    <property type="evidence" value="ECO:0007669"/>
    <property type="project" value="UniProtKB-SubCell"/>
</dbReference>
<keyword evidence="6 9" id="KW-1133">Transmembrane helix</keyword>
<dbReference type="PANTHER" id="PTHR46494:SF1">
    <property type="entry name" value="CORA FAMILY METAL ION TRANSPORTER (EUROFUNG)"/>
    <property type="match status" value="1"/>
</dbReference>
<dbReference type="GO" id="GO:0015087">
    <property type="term" value="F:cobalt ion transmembrane transporter activity"/>
    <property type="evidence" value="ECO:0007669"/>
    <property type="project" value="TreeGrafter"/>
</dbReference>
<evidence type="ECO:0000256" key="6">
    <source>
        <dbReference type="ARBA" id="ARBA00022989"/>
    </source>
</evidence>
<proteinExistence type="inferred from homology"/>
<evidence type="ECO:0000256" key="8">
    <source>
        <dbReference type="SAM" id="MobiDB-lite"/>
    </source>
</evidence>
<keyword evidence="5 9" id="KW-0812">Transmembrane</keyword>
<feature type="transmembrane region" description="Helical" evidence="9">
    <location>
        <begin position="595"/>
        <end position="617"/>
    </location>
</feature>
<reference evidence="10" key="1">
    <citation type="submission" date="2021-02" db="EMBL/GenBank/DDBJ databases">
        <title>Psilocybe cubensis genome.</title>
        <authorList>
            <person name="Mckernan K.J."/>
            <person name="Crawford S."/>
            <person name="Trippe A."/>
            <person name="Kane L.T."/>
            <person name="Mclaughlin S."/>
        </authorList>
    </citation>
    <scope>NUCLEOTIDE SEQUENCE [LARGE SCALE GENOMIC DNA]</scope>
    <source>
        <strain evidence="10">MGC-MH-2018</strain>
    </source>
</reference>
<comment type="caution">
    <text evidence="10">The sequence shown here is derived from an EMBL/GenBank/DDBJ whole genome shotgun (WGS) entry which is preliminary data.</text>
</comment>
<dbReference type="EMBL" id="JAFIQS010000011">
    <property type="protein sequence ID" value="KAG5164529.1"/>
    <property type="molecule type" value="Genomic_DNA"/>
</dbReference>
<dbReference type="GO" id="GO:0015095">
    <property type="term" value="F:magnesium ion transmembrane transporter activity"/>
    <property type="evidence" value="ECO:0007669"/>
    <property type="project" value="TreeGrafter"/>
</dbReference>
<protein>
    <submittedName>
        <fullName evidence="10">Uncharacterized protein</fullName>
    </submittedName>
</protein>
<name>A0A8H7XRL7_PSICU</name>
<dbReference type="GO" id="GO:0000287">
    <property type="term" value="F:magnesium ion binding"/>
    <property type="evidence" value="ECO:0007669"/>
    <property type="project" value="TreeGrafter"/>
</dbReference>
<keyword evidence="4" id="KW-1003">Cell membrane</keyword>
<dbReference type="PANTHER" id="PTHR46494">
    <property type="entry name" value="CORA FAMILY METAL ION TRANSPORTER (EUROFUNG)"/>
    <property type="match status" value="1"/>
</dbReference>
<dbReference type="InterPro" id="IPR002523">
    <property type="entry name" value="MgTranspt_CorA/ZnTranspt_ZntB"/>
</dbReference>
<evidence type="ECO:0000313" key="10">
    <source>
        <dbReference type="EMBL" id="KAG5164529.1"/>
    </source>
</evidence>
<sequence>MPRENSLTDSEGRSLTPELEEEESTTLPGLPNYSHVPEQTIPPRSDTLKTKARTKVSTIPRTVSGPMPPMERFRAAVRKVMAMQRGASLLGNVGGVGAEPGIDPRRPIVDAAYAHIKEQCQIEVVDYSAVRSTVRRMNNEQFVEFIGDLDSSDLPSRDPWVKVRWINIGGISWDVVKSLAVKYNLHPLALEDIFHGHSKTRSKADYYPQHLFLRLLCHELLDDEEKVSRASRTQYFAAPRSSSPEPLDGHSPDDEEEGIEEPDELEKPGKKPLLHVESLVRRYRQASLLPSTRHDLKASRLIGSRTQIASNLSALIMRDHAHQRSRKDREKDEIAIQALKQGSGIAVDVTPMFFFLLRDGTIISIRPIPHLNLTAPISFRLKSRDTVLRSSADPSLLLHALLDLVVDKAVQVVEAYHATIHKMELESLLSPQMATVRDLHILSGDLILHKRTLDPIRTLIYGLRRYDIDRCAALIDFSDPANKNVKVVGFMSHKAKIYLADVYDHMDYILSSLDIFAGIAQNLIDYSFNMSSYEMNDVMQVDNSFFDEKVSDSYPLPSRRRLTTATITCLPLTLLTGYFGMNFKPMPAVDNHSDLLFWEIAIPIMIIVVPLALWNDLEKFWRYVQKRAATKKAMKAGGYGISSSAPAPSLTYASKKKTP</sequence>
<comment type="similarity">
    <text evidence="2">Belongs to the CorA metal ion transporter (MIT) (TC 1.A.35) family.</text>
</comment>
<evidence type="ECO:0000256" key="9">
    <source>
        <dbReference type="SAM" id="Phobius"/>
    </source>
</evidence>
<dbReference type="Pfam" id="PF01544">
    <property type="entry name" value="CorA"/>
    <property type="match status" value="2"/>
</dbReference>
<dbReference type="GO" id="GO:0050897">
    <property type="term" value="F:cobalt ion binding"/>
    <property type="evidence" value="ECO:0007669"/>
    <property type="project" value="TreeGrafter"/>
</dbReference>